<evidence type="ECO:0000313" key="2">
    <source>
        <dbReference type="Proteomes" id="UP000014500"/>
    </source>
</evidence>
<evidence type="ECO:0000313" key="1">
    <source>
        <dbReference type="EnsemblMetazoa" id="SMAR005148-PA"/>
    </source>
</evidence>
<reference evidence="1" key="2">
    <citation type="submission" date="2015-02" db="UniProtKB">
        <authorList>
            <consortium name="EnsemblMetazoa"/>
        </authorList>
    </citation>
    <scope>IDENTIFICATION</scope>
</reference>
<proteinExistence type="predicted"/>
<keyword evidence="2" id="KW-1185">Reference proteome</keyword>
<protein>
    <submittedName>
        <fullName evidence="1">Uncharacterized protein</fullName>
    </submittedName>
</protein>
<sequence>MMDIKMELETNSVEVVVPDYDNQDAFPDSKHIISEELFKLLPEKAKGSQKMYEMICKIFENMDNFNLRLQEVSLLLGQISESIKTDSESKPEKKEN</sequence>
<dbReference type="AlphaFoldDB" id="T1IVF0"/>
<reference evidence="2" key="1">
    <citation type="submission" date="2011-05" db="EMBL/GenBank/DDBJ databases">
        <authorList>
            <person name="Richards S.R."/>
            <person name="Qu J."/>
            <person name="Jiang H."/>
            <person name="Jhangiani S.N."/>
            <person name="Agravi P."/>
            <person name="Goodspeed R."/>
            <person name="Gross S."/>
            <person name="Mandapat C."/>
            <person name="Jackson L."/>
            <person name="Mathew T."/>
            <person name="Pu L."/>
            <person name="Thornton R."/>
            <person name="Saada N."/>
            <person name="Wilczek-Boney K.B."/>
            <person name="Lee S."/>
            <person name="Kovar C."/>
            <person name="Wu Y."/>
            <person name="Scherer S.E."/>
            <person name="Worley K.C."/>
            <person name="Muzny D.M."/>
            <person name="Gibbs R."/>
        </authorList>
    </citation>
    <scope>NUCLEOTIDE SEQUENCE</scope>
    <source>
        <strain evidence="2">Brora</strain>
    </source>
</reference>
<dbReference type="Proteomes" id="UP000014500">
    <property type="component" value="Unassembled WGS sequence"/>
</dbReference>
<dbReference type="EnsemblMetazoa" id="SMAR005148-RA">
    <property type="protein sequence ID" value="SMAR005148-PA"/>
    <property type="gene ID" value="SMAR005148"/>
</dbReference>
<accession>T1IVF0</accession>
<dbReference type="EMBL" id="JH431582">
    <property type="status" value="NOT_ANNOTATED_CDS"/>
    <property type="molecule type" value="Genomic_DNA"/>
</dbReference>
<organism evidence="1 2">
    <name type="scientific">Strigamia maritima</name>
    <name type="common">European centipede</name>
    <name type="synonym">Geophilus maritimus</name>
    <dbReference type="NCBI Taxonomy" id="126957"/>
    <lineage>
        <taxon>Eukaryota</taxon>
        <taxon>Metazoa</taxon>
        <taxon>Ecdysozoa</taxon>
        <taxon>Arthropoda</taxon>
        <taxon>Myriapoda</taxon>
        <taxon>Chilopoda</taxon>
        <taxon>Pleurostigmophora</taxon>
        <taxon>Geophilomorpha</taxon>
        <taxon>Linotaeniidae</taxon>
        <taxon>Strigamia</taxon>
    </lineage>
</organism>
<dbReference type="HOGENOM" id="CLU_2362380_0_0_1"/>
<name>T1IVF0_STRMM</name>